<accession>A0A9P4J3Q1</accession>
<evidence type="ECO:0000313" key="8">
    <source>
        <dbReference type="EMBL" id="KAF2153966.1"/>
    </source>
</evidence>
<feature type="active site" description="Charge relay system" evidence="5">
    <location>
        <position position="211"/>
    </location>
</feature>
<feature type="domain" description="Peptidase S8/S53" evidence="7">
    <location>
        <begin position="164"/>
        <end position="401"/>
    </location>
</feature>
<evidence type="ECO:0000256" key="5">
    <source>
        <dbReference type="PROSITE-ProRule" id="PRU01240"/>
    </source>
</evidence>
<evidence type="ECO:0000256" key="3">
    <source>
        <dbReference type="ARBA" id="ARBA00022801"/>
    </source>
</evidence>
<dbReference type="GO" id="GO:0006508">
    <property type="term" value="P:proteolysis"/>
    <property type="evidence" value="ECO:0007669"/>
    <property type="project" value="UniProtKB-KW"/>
</dbReference>
<dbReference type="InterPro" id="IPR015500">
    <property type="entry name" value="Peptidase_S8_subtilisin-rel"/>
</dbReference>
<dbReference type="PROSITE" id="PS51892">
    <property type="entry name" value="SUBTILASE"/>
    <property type="match status" value="1"/>
</dbReference>
<organism evidence="8 9">
    <name type="scientific">Myriangium duriaei CBS 260.36</name>
    <dbReference type="NCBI Taxonomy" id="1168546"/>
    <lineage>
        <taxon>Eukaryota</taxon>
        <taxon>Fungi</taxon>
        <taxon>Dikarya</taxon>
        <taxon>Ascomycota</taxon>
        <taxon>Pezizomycotina</taxon>
        <taxon>Dothideomycetes</taxon>
        <taxon>Dothideomycetidae</taxon>
        <taxon>Myriangiales</taxon>
        <taxon>Myriangiaceae</taxon>
        <taxon>Myriangium</taxon>
    </lineage>
</organism>
<dbReference type="PANTHER" id="PTHR43806">
    <property type="entry name" value="PEPTIDASE S8"/>
    <property type="match status" value="1"/>
</dbReference>
<dbReference type="SUPFAM" id="SSF52743">
    <property type="entry name" value="Subtilisin-like"/>
    <property type="match status" value="1"/>
</dbReference>
<proteinExistence type="inferred from homology"/>
<evidence type="ECO:0000256" key="2">
    <source>
        <dbReference type="ARBA" id="ARBA00022670"/>
    </source>
</evidence>
<evidence type="ECO:0000259" key="7">
    <source>
        <dbReference type="Pfam" id="PF00082"/>
    </source>
</evidence>
<keyword evidence="3 5" id="KW-0378">Hydrolase</keyword>
<dbReference type="InterPro" id="IPR050131">
    <property type="entry name" value="Peptidase_S8_subtilisin-like"/>
</dbReference>
<feature type="compositionally biased region" description="Basic and acidic residues" evidence="6">
    <location>
        <begin position="70"/>
        <end position="82"/>
    </location>
</feature>
<evidence type="ECO:0000313" key="9">
    <source>
        <dbReference type="Proteomes" id="UP000799439"/>
    </source>
</evidence>
<dbReference type="InterPro" id="IPR000209">
    <property type="entry name" value="Peptidase_S8/S53_dom"/>
</dbReference>
<keyword evidence="4 5" id="KW-0720">Serine protease</keyword>
<feature type="active site" description="Charge relay system" evidence="5">
    <location>
        <position position="386"/>
    </location>
</feature>
<dbReference type="GO" id="GO:0004252">
    <property type="term" value="F:serine-type endopeptidase activity"/>
    <property type="evidence" value="ECO:0007669"/>
    <property type="project" value="UniProtKB-UniRule"/>
</dbReference>
<keyword evidence="9" id="KW-1185">Reference proteome</keyword>
<dbReference type="Gene3D" id="3.40.50.200">
    <property type="entry name" value="Peptidase S8/S53 domain"/>
    <property type="match status" value="1"/>
</dbReference>
<dbReference type="OrthoDB" id="206201at2759"/>
<name>A0A9P4J3Q1_9PEZI</name>
<comment type="caution">
    <text evidence="8">The sequence shown here is derived from an EMBL/GenBank/DDBJ whole genome shotgun (WGS) entry which is preliminary data.</text>
</comment>
<dbReference type="InterPro" id="IPR036852">
    <property type="entry name" value="Peptidase_S8/S53_dom_sf"/>
</dbReference>
<dbReference type="PRINTS" id="PR00723">
    <property type="entry name" value="SUBTILISIN"/>
</dbReference>
<dbReference type="AlphaFoldDB" id="A0A9P4J3Q1"/>
<dbReference type="EMBL" id="ML996084">
    <property type="protein sequence ID" value="KAF2153966.1"/>
    <property type="molecule type" value="Genomic_DNA"/>
</dbReference>
<feature type="active site" description="Charge relay system" evidence="5">
    <location>
        <position position="173"/>
    </location>
</feature>
<keyword evidence="2 5" id="KW-0645">Protease</keyword>
<evidence type="ECO:0000256" key="1">
    <source>
        <dbReference type="ARBA" id="ARBA00011073"/>
    </source>
</evidence>
<protein>
    <submittedName>
        <fullName evidence="8">Subtilisin-like protein</fullName>
    </submittedName>
</protein>
<dbReference type="Pfam" id="PF00082">
    <property type="entry name" value="Peptidase_S8"/>
    <property type="match status" value="1"/>
</dbReference>
<feature type="region of interest" description="Disordered" evidence="6">
    <location>
        <begin position="21"/>
        <end position="127"/>
    </location>
</feature>
<dbReference type="InterPro" id="IPR023828">
    <property type="entry name" value="Peptidase_S8_Ser-AS"/>
</dbReference>
<comment type="similarity">
    <text evidence="1 5">Belongs to the peptidase S8 family.</text>
</comment>
<evidence type="ECO:0000256" key="6">
    <source>
        <dbReference type="SAM" id="MobiDB-lite"/>
    </source>
</evidence>
<dbReference type="PROSITE" id="PS00138">
    <property type="entry name" value="SUBTILASE_SER"/>
    <property type="match status" value="1"/>
</dbReference>
<reference evidence="8" key="1">
    <citation type="journal article" date="2020" name="Stud. Mycol.">
        <title>101 Dothideomycetes genomes: a test case for predicting lifestyles and emergence of pathogens.</title>
        <authorList>
            <person name="Haridas S."/>
            <person name="Albert R."/>
            <person name="Binder M."/>
            <person name="Bloem J."/>
            <person name="Labutti K."/>
            <person name="Salamov A."/>
            <person name="Andreopoulos B."/>
            <person name="Baker S."/>
            <person name="Barry K."/>
            <person name="Bills G."/>
            <person name="Bluhm B."/>
            <person name="Cannon C."/>
            <person name="Castanera R."/>
            <person name="Culley D."/>
            <person name="Daum C."/>
            <person name="Ezra D."/>
            <person name="Gonzalez J."/>
            <person name="Henrissat B."/>
            <person name="Kuo A."/>
            <person name="Liang C."/>
            <person name="Lipzen A."/>
            <person name="Lutzoni F."/>
            <person name="Magnuson J."/>
            <person name="Mondo S."/>
            <person name="Nolan M."/>
            <person name="Ohm R."/>
            <person name="Pangilinan J."/>
            <person name="Park H.-J."/>
            <person name="Ramirez L."/>
            <person name="Alfaro M."/>
            <person name="Sun H."/>
            <person name="Tritt A."/>
            <person name="Yoshinaga Y."/>
            <person name="Zwiers L.-H."/>
            <person name="Turgeon B."/>
            <person name="Goodwin S."/>
            <person name="Spatafora J."/>
            <person name="Crous P."/>
            <person name="Grigoriev I."/>
        </authorList>
    </citation>
    <scope>NUCLEOTIDE SEQUENCE</scope>
    <source>
        <strain evidence="8">CBS 260.36</strain>
    </source>
</reference>
<feature type="compositionally biased region" description="Basic and acidic residues" evidence="6">
    <location>
        <begin position="92"/>
        <end position="112"/>
    </location>
</feature>
<gene>
    <name evidence="8" type="ORF">K461DRAFT_119567</name>
</gene>
<dbReference type="PANTHER" id="PTHR43806:SF11">
    <property type="entry name" value="CEREVISIN-RELATED"/>
    <property type="match status" value="1"/>
</dbReference>
<sequence>MDEKTLKRFICRDPKVAIVEHNFVVTPIKPGKPEDDEPQSISRRGLAPSRPSKPGGGSKPGRPSGPSRPLKPDRPSGPERPLRPGQPSEPRPNPDHSKPRPRPDQDLKDPMKPPRKPPTSENKIKRVRLKKQPWNVIMTAMSRPPNDRARTKKRSTRLVVDKAGSGVRVYVLDTGVFLESAGFKGRAVNFQGKTVSPYVRPPVSMKDDDGHGTHVSGIIADWNRGVAPWATIVNVKVLCSHAERRAGCYDQDDDGIIDALLDVTREHLAYQTAVKAGWKGNWRGSVINMSLGSKSSRFLVDALRIVKRAGIPIAAASGNDGAAVSPRGDWPCSQPESTCVASCGKSYTWSKFSNYGPEVKFIAPGNRIRSNSHKDANRREEMSGTSMAAPAVAGGMAIVIGHEGINSDPDKVVERLRKNGVPDVIKGVPRSVPNLLFDTGIRNRKRPKNEPYVK</sequence>
<evidence type="ECO:0000256" key="4">
    <source>
        <dbReference type="ARBA" id="ARBA00022825"/>
    </source>
</evidence>
<dbReference type="Proteomes" id="UP000799439">
    <property type="component" value="Unassembled WGS sequence"/>
</dbReference>